<organism evidence="1 2">
    <name type="scientific">Phytophthora nicotianae P1976</name>
    <dbReference type="NCBI Taxonomy" id="1317066"/>
    <lineage>
        <taxon>Eukaryota</taxon>
        <taxon>Sar</taxon>
        <taxon>Stramenopiles</taxon>
        <taxon>Oomycota</taxon>
        <taxon>Peronosporomycetes</taxon>
        <taxon>Peronosporales</taxon>
        <taxon>Peronosporaceae</taxon>
        <taxon>Phytophthora</taxon>
    </lineage>
</organism>
<comment type="caution">
    <text evidence="1">The sequence shown here is derived from an EMBL/GenBank/DDBJ whole genome shotgun (WGS) entry which is preliminary data.</text>
</comment>
<name>A0A081AJS4_PHYNI</name>
<reference evidence="1 2" key="1">
    <citation type="submission" date="2013-11" db="EMBL/GenBank/DDBJ databases">
        <title>The Genome Sequence of Phytophthora parasitica P1976.</title>
        <authorList>
            <consortium name="The Broad Institute Genomics Platform"/>
            <person name="Russ C."/>
            <person name="Tyler B."/>
            <person name="Panabieres F."/>
            <person name="Shan W."/>
            <person name="Tripathy S."/>
            <person name="Grunwald N."/>
            <person name="Machado M."/>
            <person name="Johnson C.S."/>
            <person name="Walker B."/>
            <person name="Young S."/>
            <person name="Zeng Q."/>
            <person name="Gargeya S."/>
            <person name="Fitzgerald M."/>
            <person name="Haas B."/>
            <person name="Abouelleil A."/>
            <person name="Allen A.W."/>
            <person name="Alvarado L."/>
            <person name="Arachchi H.M."/>
            <person name="Berlin A.M."/>
            <person name="Chapman S.B."/>
            <person name="Gainer-Dewar J."/>
            <person name="Goldberg J."/>
            <person name="Griggs A."/>
            <person name="Gujja S."/>
            <person name="Hansen M."/>
            <person name="Howarth C."/>
            <person name="Imamovic A."/>
            <person name="Ireland A."/>
            <person name="Larimer J."/>
            <person name="McCowan C."/>
            <person name="Murphy C."/>
            <person name="Pearson M."/>
            <person name="Poon T.W."/>
            <person name="Priest M."/>
            <person name="Roberts A."/>
            <person name="Saif S."/>
            <person name="Shea T."/>
            <person name="Sisk P."/>
            <person name="Sykes S."/>
            <person name="Wortman J."/>
            <person name="Nusbaum C."/>
            <person name="Birren B."/>
        </authorList>
    </citation>
    <scope>NUCLEOTIDE SEQUENCE [LARGE SCALE GENOMIC DNA]</scope>
    <source>
        <strain evidence="1 2">P1976</strain>
    </source>
</reference>
<dbReference type="EMBL" id="ANJA01001145">
    <property type="protein sequence ID" value="ETO79135.1"/>
    <property type="molecule type" value="Genomic_DNA"/>
</dbReference>
<dbReference type="AlphaFoldDB" id="A0A081AJS4"/>
<accession>A0A081AJS4</accession>
<evidence type="ECO:0000313" key="1">
    <source>
        <dbReference type="EMBL" id="ETO79135.1"/>
    </source>
</evidence>
<protein>
    <submittedName>
        <fullName evidence="1">Uncharacterized protein</fullName>
    </submittedName>
</protein>
<dbReference type="Proteomes" id="UP000028582">
    <property type="component" value="Unassembled WGS sequence"/>
</dbReference>
<proteinExistence type="predicted"/>
<gene>
    <name evidence="1" type="ORF">F444_06116</name>
</gene>
<sequence>MAKQARRIWPAGFCPLQHKKRHQAVNANPPFGCE</sequence>
<evidence type="ECO:0000313" key="2">
    <source>
        <dbReference type="Proteomes" id="UP000028582"/>
    </source>
</evidence>